<feature type="region of interest" description="Disordered" evidence="1">
    <location>
        <begin position="39"/>
        <end position="74"/>
    </location>
</feature>
<dbReference type="AlphaFoldDB" id="A0A4Z2FBQ6"/>
<dbReference type="Proteomes" id="UP000314294">
    <property type="component" value="Unassembled WGS sequence"/>
</dbReference>
<protein>
    <submittedName>
        <fullName evidence="2">Uncharacterized protein</fullName>
    </submittedName>
</protein>
<name>A0A4Z2FBQ6_9TELE</name>
<feature type="compositionally biased region" description="Polar residues" evidence="1">
    <location>
        <begin position="98"/>
        <end position="119"/>
    </location>
</feature>
<accession>A0A4Z2FBQ6</accession>
<reference evidence="2 3" key="1">
    <citation type="submission" date="2019-03" db="EMBL/GenBank/DDBJ databases">
        <title>First draft genome of Liparis tanakae, snailfish: a comprehensive survey of snailfish specific genes.</title>
        <authorList>
            <person name="Kim W."/>
            <person name="Song I."/>
            <person name="Jeong J.-H."/>
            <person name="Kim D."/>
            <person name="Kim S."/>
            <person name="Ryu S."/>
            <person name="Song J.Y."/>
            <person name="Lee S.K."/>
        </authorList>
    </citation>
    <scope>NUCLEOTIDE SEQUENCE [LARGE SCALE GENOMIC DNA]</scope>
    <source>
        <tissue evidence="2">Muscle</tissue>
    </source>
</reference>
<feature type="compositionally biased region" description="Polar residues" evidence="1">
    <location>
        <begin position="55"/>
        <end position="72"/>
    </location>
</feature>
<evidence type="ECO:0000256" key="1">
    <source>
        <dbReference type="SAM" id="MobiDB-lite"/>
    </source>
</evidence>
<keyword evidence="3" id="KW-1185">Reference proteome</keyword>
<evidence type="ECO:0000313" key="3">
    <source>
        <dbReference type="Proteomes" id="UP000314294"/>
    </source>
</evidence>
<sequence length="150" mass="16249">MVDESSECRSILWMLQPSETPESTSAEPLLRCCSINQAVGPPHTSGRLRRRSSAGEIQSSNQEPEQSISNSPAEGLSAVLRQAEALRLLRVRRIAVTGSSSASCFQKETQQQFHPSSSHFPICLQPPLNPTASPSPSRAPHPGPSLQLPR</sequence>
<organism evidence="2 3">
    <name type="scientific">Liparis tanakae</name>
    <name type="common">Tanaka's snailfish</name>
    <dbReference type="NCBI Taxonomy" id="230148"/>
    <lineage>
        <taxon>Eukaryota</taxon>
        <taxon>Metazoa</taxon>
        <taxon>Chordata</taxon>
        <taxon>Craniata</taxon>
        <taxon>Vertebrata</taxon>
        <taxon>Euteleostomi</taxon>
        <taxon>Actinopterygii</taxon>
        <taxon>Neopterygii</taxon>
        <taxon>Teleostei</taxon>
        <taxon>Neoteleostei</taxon>
        <taxon>Acanthomorphata</taxon>
        <taxon>Eupercaria</taxon>
        <taxon>Perciformes</taxon>
        <taxon>Cottioidei</taxon>
        <taxon>Cottales</taxon>
        <taxon>Liparidae</taxon>
        <taxon>Liparis</taxon>
    </lineage>
</organism>
<evidence type="ECO:0000313" key="2">
    <source>
        <dbReference type="EMBL" id="TNN37832.1"/>
    </source>
</evidence>
<dbReference type="EMBL" id="SRLO01001436">
    <property type="protein sequence ID" value="TNN37832.1"/>
    <property type="molecule type" value="Genomic_DNA"/>
</dbReference>
<comment type="caution">
    <text evidence="2">The sequence shown here is derived from an EMBL/GenBank/DDBJ whole genome shotgun (WGS) entry which is preliminary data.</text>
</comment>
<proteinExistence type="predicted"/>
<gene>
    <name evidence="2" type="ORF">EYF80_052003</name>
</gene>
<feature type="region of interest" description="Disordered" evidence="1">
    <location>
        <begin position="98"/>
        <end position="150"/>
    </location>
</feature>